<organism evidence="7 8">
    <name type="scientific">Dyadobacter soli</name>
    <dbReference type="NCBI Taxonomy" id="659014"/>
    <lineage>
        <taxon>Bacteria</taxon>
        <taxon>Pseudomonadati</taxon>
        <taxon>Bacteroidota</taxon>
        <taxon>Cytophagia</taxon>
        <taxon>Cytophagales</taxon>
        <taxon>Spirosomataceae</taxon>
        <taxon>Dyadobacter</taxon>
    </lineage>
</organism>
<dbReference type="SUPFAM" id="SSF88659">
    <property type="entry name" value="Sigma3 and sigma4 domains of RNA polymerase sigma factors"/>
    <property type="match status" value="1"/>
</dbReference>
<evidence type="ECO:0000256" key="2">
    <source>
        <dbReference type="ARBA" id="ARBA00023015"/>
    </source>
</evidence>
<protein>
    <submittedName>
        <fullName evidence="7">RNA polymerase sigma-70 factor, ECF subfamily</fullName>
    </submittedName>
</protein>
<keyword evidence="3" id="KW-0731">Sigma factor</keyword>
<evidence type="ECO:0000259" key="5">
    <source>
        <dbReference type="Pfam" id="PF04542"/>
    </source>
</evidence>
<evidence type="ECO:0000256" key="4">
    <source>
        <dbReference type="ARBA" id="ARBA00023163"/>
    </source>
</evidence>
<comment type="similarity">
    <text evidence="1">Belongs to the sigma-70 factor family. ECF subfamily.</text>
</comment>
<dbReference type="GO" id="GO:0006352">
    <property type="term" value="P:DNA-templated transcription initiation"/>
    <property type="evidence" value="ECO:0007669"/>
    <property type="project" value="InterPro"/>
</dbReference>
<feature type="domain" description="RNA polymerase sigma factor 70 region 4 type 2" evidence="6">
    <location>
        <begin position="126"/>
        <end position="173"/>
    </location>
</feature>
<evidence type="ECO:0000256" key="1">
    <source>
        <dbReference type="ARBA" id="ARBA00010641"/>
    </source>
</evidence>
<dbReference type="Proteomes" id="UP000198748">
    <property type="component" value="Unassembled WGS sequence"/>
</dbReference>
<sequence>MKNQDDRIHIENVKQGNLASYTYLVDKYKNMAFTIAMKILSNAQDAEDAAQESFVKAYMQIGSFEGKSKFSTWLYTIVYRTGVSKLQQPRLALQSIDEEFEENYHYQHSPPPLEGLQARERERFVKEAIDRLPKMEALVITLYYLNESPIEEIEQITGLSNSNVKVKLFRARKVLGKELQFLL</sequence>
<evidence type="ECO:0000259" key="6">
    <source>
        <dbReference type="Pfam" id="PF08281"/>
    </source>
</evidence>
<dbReference type="Gene3D" id="1.10.1740.10">
    <property type="match status" value="1"/>
</dbReference>
<dbReference type="CDD" id="cd06171">
    <property type="entry name" value="Sigma70_r4"/>
    <property type="match status" value="1"/>
</dbReference>
<dbReference type="Pfam" id="PF04542">
    <property type="entry name" value="Sigma70_r2"/>
    <property type="match status" value="1"/>
</dbReference>
<dbReference type="InterPro" id="IPR007627">
    <property type="entry name" value="RNA_pol_sigma70_r2"/>
</dbReference>
<dbReference type="PANTHER" id="PTHR43133:SF51">
    <property type="entry name" value="RNA POLYMERASE SIGMA FACTOR"/>
    <property type="match status" value="1"/>
</dbReference>
<dbReference type="GO" id="GO:0003677">
    <property type="term" value="F:DNA binding"/>
    <property type="evidence" value="ECO:0007669"/>
    <property type="project" value="InterPro"/>
</dbReference>
<dbReference type="InterPro" id="IPR013324">
    <property type="entry name" value="RNA_pol_sigma_r3/r4-like"/>
</dbReference>
<dbReference type="EMBL" id="FNAN01000008">
    <property type="protein sequence ID" value="SDF01839.1"/>
    <property type="molecule type" value="Genomic_DNA"/>
</dbReference>
<keyword evidence="2" id="KW-0805">Transcription regulation</keyword>
<dbReference type="AlphaFoldDB" id="A0A1G7HPC2"/>
<feature type="domain" description="RNA polymerase sigma-70 region 2" evidence="5">
    <location>
        <begin position="24"/>
        <end position="81"/>
    </location>
</feature>
<dbReference type="Gene3D" id="1.10.10.10">
    <property type="entry name" value="Winged helix-like DNA-binding domain superfamily/Winged helix DNA-binding domain"/>
    <property type="match status" value="1"/>
</dbReference>
<dbReference type="GO" id="GO:0016987">
    <property type="term" value="F:sigma factor activity"/>
    <property type="evidence" value="ECO:0007669"/>
    <property type="project" value="UniProtKB-KW"/>
</dbReference>
<evidence type="ECO:0000256" key="3">
    <source>
        <dbReference type="ARBA" id="ARBA00023082"/>
    </source>
</evidence>
<dbReference type="InterPro" id="IPR036388">
    <property type="entry name" value="WH-like_DNA-bd_sf"/>
</dbReference>
<keyword evidence="4" id="KW-0804">Transcription</keyword>
<reference evidence="8" key="1">
    <citation type="submission" date="2016-10" db="EMBL/GenBank/DDBJ databases">
        <authorList>
            <person name="Varghese N."/>
            <person name="Submissions S."/>
        </authorList>
    </citation>
    <scope>NUCLEOTIDE SEQUENCE [LARGE SCALE GENOMIC DNA]</scope>
    <source>
        <strain evidence="8">DSM 25329</strain>
    </source>
</reference>
<dbReference type="InterPro" id="IPR013249">
    <property type="entry name" value="RNA_pol_sigma70_r4_t2"/>
</dbReference>
<dbReference type="OrthoDB" id="1027298at2"/>
<gene>
    <name evidence="7" type="ORF">SAMN04487996_108211</name>
</gene>
<dbReference type="PANTHER" id="PTHR43133">
    <property type="entry name" value="RNA POLYMERASE ECF-TYPE SIGMA FACTO"/>
    <property type="match status" value="1"/>
</dbReference>
<evidence type="ECO:0000313" key="7">
    <source>
        <dbReference type="EMBL" id="SDF01839.1"/>
    </source>
</evidence>
<dbReference type="STRING" id="659014.SAMN04487996_108211"/>
<dbReference type="InterPro" id="IPR014284">
    <property type="entry name" value="RNA_pol_sigma-70_dom"/>
</dbReference>
<keyword evidence="8" id="KW-1185">Reference proteome</keyword>
<dbReference type="InterPro" id="IPR039425">
    <property type="entry name" value="RNA_pol_sigma-70-like"/>
</dbReference>
<dbReference type="Pfam" id="PF08281">
    <property type="entry name" value="Sigma70_r4_2"/>
    <property type="match status" value="1"/>
</dbReference>
<dbReference type="SUPFAM" id="SSF88946">
    <property type="entry name" value="Sigma2 domain of RNA polymerase sigma factors"/>
    <property type="match status" value="1"/>
</dbReference>
<accession>A0A1G7HPC2</accession>
<dbReference type="NCBIfam" id="TIGR02937">
    <property type="entry name" value="sigma70-ECF"/>
    <property type="match status" value="1"/>
</dbReference>
<name>A0A1G7HPC2_9BACT</name>
<evidence type="ECO:0000313" key="8">
    <source>
        <dbReference type="Proteomes" id="UP000198748"/>
    </source>
</evidence>
<dbReference type="InterPro" id="IPR013325">
    <property type="entry name" value="RNA_pol_sigma_r2"/>
</dbReference>
<proteinExistence type="inferred from homology"/>
<dbReference type="RefSeq" id="WP_090151260.1">
    <property type="nucleotide sequence ID" value="NZ_FNAN01000008.1"/>
</dbReference>